<proteinExistence type="predicted"/>
<keyword evidence="1" id="KW-0472">Membrane</keyword>
<feature type="transmembrane region" description="Helical" evidence="1">
    <location>
        <begin position="44"/>
        <end position="70"/>
    </location>
</feature>
<name>A0A6C0KJB0_9ZZZZ</name>
<accession>A0A6C0KJB0</accession>
<protein>
    <submittedName>
        <fullName evidence="2">Uncharacterized protein</fullName>
    </submittedName>
</protein>
<organism evidence="2">
    <name type="scientific">viral metagenome</name>
    <dbReference type="NCBI Taxonomy" id="1070528"/>
    <lineage>
        <taxon>unclassified sequences</taxon>
        <taxon>metagenomes</taxon>
        <taxon>organismal metagenomes</taxon>
    </lineage>
</organism>
<keyword evidence="1" id="KW-1133">Transmembrane helix</keyword>
<evidence type="ECO:0000313" key="2">
    <source>
        <dbReference type="EMBL" id="QHU18102.1"/>
    </source>
</evidence>
<keyword evidence="1" id="KW-0812">Transmembrane</keyword>
<evidence type="ECO:0000256" key="1">
    <source>
        <dbReference type="SAM" id="Phobius"/>
    </source>
</evidence>
<dbReference type="EMBL" id="MN740925">
    <property type="protein sequence ID" value="QHU18102.1"/>
    <property type="molecule type" value="Genomic_DNA"/>
</dbReference>
<sequence>MDNLIQYGIIVILIIWNWMVSTHLETPYPELLIELYALPITRIFLLMFVLLAAVWCPVVGVLAAFAYMCLGADVIFFTQGGQMLAATKNT</sequence>
<dbReference type="AlphaFoldDB" id="A0A6C0KJB0"/>
<feature type="transmembrane region" description="Helical" evidence="1">
    <location>
        <begin position="7"/>
        <end position="24"/>
    </location>
</feature>
<reference evidence="2" key="1">
    <citation type="journal article" date="2020" name="Nature">
        <title>Giant virus diversity and host interactions through global metagenomics.</title>
        <authorList>
            <person name="Schulz F."/>
            <person name="Roux S."/>
            <person name="Paez-Espino D."/>
            <person name="Jungbluth S."/>
            <person name="Walsh D.A."/>
            <person name="Denef V.J."/>
            <person name="McMahon K.D."/>
            <person name="Konstantinidis K.T."/>
            <person name="Eloe-Fadrosh E.A."/>
            <person name="Kyrpides N.C."/>
            <person name="Woyke T."/>
        </authorList>
    </citation>
    <scope>NUCLEOTIDE SEQUENCE</scope>
    <source>
        <strain evidence="2">GVMAG-S-3300013006-138</strain>
    </source>
</reference>